<evidence type="ECO:0000256" key="2">
    <source>
        <dbReference type="HAMAP-Rule" id="MF_00163"/>
    </source>
</evidence>
<comment type="cofactor">
    <cofactor evidence="2">
        <name>Fe(2+)</name>
        <dbReference type="ChEBI" id="CHEBI:29033"/>
    </cofactor>
    <text evidence="2">Binds 1 Fe(2+) ion.</text>
</comment>
<dbReference type="GO" id="GO:0046872">
    <property type="term" value="F:metal ion binding"/>
    <property type="evidence" value="ECO:0007669"/>
    <property type="project" value="UniProtKB-KW"/>
</dbReference>
<evidence type="ECO:0000256" key="3">
    <source>
        <dbReference type="SAM" id="MobiDB-lite"/>
    </source>
</evidence>
<dbReference type="PRINTS" id="PR01576">
    <property type="entry name" value="PDEFORMYLASE"/>
</dbReference>
<dbReference type="InterPro" id="IPR036821">
    <property type="entry name" value="Peptide_deformylase_sf"/>
</dbReference>
<protein>
    <recommendedName>
        <fullName evidence="2">Peptide deformylase</fullName>
        <shortName evidence="2">PDF</shortName>
        <ecNumber evidence="2">3.5.1.88</ecNumber>
    </recommendedName>
    <alternativeName>
        <fullName evidence="2">Polypeptide deformylase</fullName>
    </alternativeName>
</protein>
<gene>
    <name evidence="2" type="primary">def</name>
    <name evidence="4" type="ORF">COT64_01315</name>
</gene>
<dbReference type="CDD" id="cd00487">
    <property type="entry name" value="Pep_deformylase"/>
    <property type="match status" value="1"/>
</dbReference>
<evidence type="ECO:0000256" key="1">
    <source>
        <dbReference type="ARBA" id="ARBA00010759"/>
    </source>
</evidence>
<dbReference type="Gene3D" id="3.90.45.10">
    <property type="entry name" value="Peptide deformylase"/>
    <property type="match status" value="1"/>
</dbReference>
<name>A0A2H0WQ00_9BACT</name>
<evidence type="ECO:0000313" key="4">
    <source>
        <dbReference type="EMBL" id="PIS14695.1"/>
    </source>
</evidence>
<organism evidence="4 5">
    <name type="scientific">Candidatus Shapirobacteria bacterium CG09_land_8_20_14_0_10_39_12</name>
    <dbReference type="NCBI Taxonomy" id="1974885"/>
    <lineage>
        <taxon>Bacteria</taxon>
        <taxon>Candidatus Shapironibacteriota</taxon>
    </lineage>
</organism>
<feature type="region of interest" description="Disordered" evidence="3">
    <location>
        <begin position="1"/>
        <end position="21"/>
    </location>
</feature>
<dbReference type="SUPFAM" id="SSF56420">
    <property type="entry name" value="Peptide deformylase"/>
    <property type="match status" value="1"/>
</dbReference>
<dbReference type="GO" id="GO:0042586">
    <property type="term" value="F:peptide deformylase activity"/>
    <property type="evidence" value="ECO:0007669"/>
    <property type="project" value="UniProtKB-UniRule"/>
</dbReference>
<feature type="binding site" evidence="2">
    <location>
        <position position="149"/>
    </location>
    <ligand>
        <name>Fe cation</name>
        <dbReference type="ChEBI" id="CHEBI:24875"/>
    </ligand>
</feature>
<dbReference type="EMBL" id="PEZI01000029">
    <property type="protein sequence ID" value="PIS14695.1"/>
    <property type="molecule type" value="Genomic_DNA"/>
</dbReference>
<keyword evidence="2" id="KW-0648">Protein biosynthesis</keyword>
<dbReference type="Proteomes" id="UP000230775">
    <property type="component" value="Unassembled WGS sequence"/>
</dbReference>
<dbReference type="PIRSF" id="PIRSF004749">
    <property type="entry name" value="Pep_def"/>
    <property type="match status" value="1"/>
</dbReference>
<dbReference type="HAMAP" id="MF_00163">
    <property type="entry name" value="Pep_deformylase"/>
    <property type="match status" value="1"/>
</dbReference>
<evidence type="ECO:0000313" key="5">
    <source>
        <dbReference type="Proteomes" id="UP000230775"/>
    </source>
</evidence>
<accession>A0A2H0WQ00</accession>
<comment type="similarity">
    <text evidence="1 2">Belongs to the polypeptide deformylase family.</text>
</comment>
<keyword evidence="2" id="KW-0378">Hydrolase</keyword>
<dbReference type="Pfam" id="PF01327">
    <property type="entry name" value="Pep_deformylase"/>
    <property type="match status" value="1"/>
</dbReference>
<reference evidence="5" key="1">
    <citation type="submission" date="2017-09" db="EMBL/GenBank/DDBJ databases">
        <title>Depth-based differentiation of microbial function through sediment-hosted aquifers and enrichment of novel symbionts in the deep terrestrial subsurface.</title>
        <authorList>
            <person name="Probst A.J."/>
            <person name="Ladd B."/>
            <person name="Jarett J.K."/>
            <person name="Geller-Mcgrath D.E."/>
            <person name="Sieber C.M.K."/>
            <person name="Emerson J.B."/>
            <person name="Anantharaman K."/>
            <person name="Thomas B.C."/>
            <person name="Malmstrom R."/>
            <person name="Stieglmeier M."/>
            <person name="Klingl A."/>
            <person name="Woyke T."/>
            <person name="Ryan C.M."/>
            <person name="Banfield J.F."/>
        </authorList>
    </citation>
    <scope>NUCLEOTIDE SEQUENCE [LARGE SCALE GENOMIC DNA]</scope>
</reference>
<keyword evidence="2" id="KW-0479">Metal-binding</keyword>
<proteinExistence type="inferred from homology"/>
<comment type="caution">
    <text evidence="4">The sequence shown here is derived from an EMBL/GenBank/DDBJ whole genome shotgun (WGS) entry which is preliminary data.</text>
</comment>
<comment type="function">
    <text evidence="2">Removes the formyl group from the N-terminal Met of newly synthesized proteins. Requires at least a dipeptide for an efficient rate of reaction. N-terminal L-methionine is a prerequisite for activity but the enzyme has broad specificity at other positions.</text>
</comment>
<keyword evidence="2" id="KW-0408">Iron</keyword>
<comment type="catalytic activity">
    <reaction evidence="2">
        <text>N-terminal N-formyl-L-methionyl-[peptide] + H2O = N-terminal L-methionyl-[peptide] + formate</text>
        <dbReference type="Rhea" id="RHEA:24420"/>
        <dbReference type="Rhea" id="RHEA-COMP:10639"/>
        <dbReference type="Rhea" id="RHEA-COMP:10640"/>
        <dbReference type="ChEBI" id="CHEBI:15377"/>
        <dbReference type="ChEBI" id="CHEBI:15740"/>
        <dbReference type="ChEBI" id="CHEBI:49298"/>
        <dbReference type="ChEBI" id="CHEBI:64731"/>
        <dbReference type="EC" id="3.5.1.88"/>
    </reaction>
</comment>
<feature type="binding site" evidence="2">
    <location>
        <position position="153"/>
    </location>
    <ligand>
        <name>Fe cation</name>
        <dbReference type="ChEBI" id="CHEBI:24875"/>
    </ligand>
</feature>
<dbReference type="EC" id="3.5.1.88" evidence="2"/>
<dbReference type="GO" id="GO:0006412">
    <property type="term" value="P:translation"/>
    <property type="evidence" value="ECO:0007669"/>
    <property type="project" value="UniProtKB-UniRule"/>
</dbReference>
<feature type="binding site" evidence="2">
    <location>
        <position position="100"/>
    </location>
    <ligand>
        <name>Fe cation</name>
        <dbReference type="ChEBI" id="CHEBI:24875"/>
    </ligand>
</feature>
<dbReference type="InterPro" id="IPR023635">
    <property type="entry name" value="Peptide_deformylase"/>
</dbReference>
<feature type="active site" evidence="2">
    <location>
        <position position="150"/>
    </location>
</feature>
<sequence length="199" mass="22658">MALRETLQLGDPRLKSPNKPVENFNDPVIKQVIEDLTESMRAGGLIGMAAPQTGENYMVFVTEPRETKFRPAAQADELRVYINPIMVEVSLEEVIIYEGCGCVANVQDFGPVIFGPVKRPKEITIEAYDQNGRKFRLRCNGILARVIQHEYDHLWGIEFVEKIFDYGRLVSLPFYVANIKNSQEQVEASLVTIKEYQSF</sequence>
<dbReference type="PANTHER" id="PTHR10458">
    <property type="entry name" value="PEPTIDE DEFORMYLASE"/>
    <property type="match status" value="1"/>
</dbReference>
<dbReference type="AlphaFoldDB" id="A0A2H0WQ00"/>
<dbReference type="PANTHER" id="PTHR10458:SF22">
    <property type="entry name" value="PEPTIDE DEFORMYLASE"/>
    <property type="match status" value="1"/>
</dbReference>